<dbReference type="Proteomes" id="UP000053573">
    <property type="component" value="Unassembled WGS sequence"/>
</dbReference>
<feature type="compositionally biased region" description="Low complexity" evidence="1">
    <location>
        <begin position="1"/>
        <end position="19"/>
    </location>
</feature>
<dbReference type="AlphaFoldDB" id="A0A0H1BAA2"/>
<reference evidence="3" key="1">
    <citation type="journal article" date="2015" name="PLoS Genet.">
        <title>The dynamic genome and transcriptome of the human fungal pathogen Blastomyces and close relative Emmonsia.</title>
        <authorList>
            <person name="Munoz J.F."/>
            <person name="Gauthier G.M."/>
            <person name="Desjardins C.A."/>
            <person name="Gallo J.E."/>
            <person name="Holder J."/>
            <person name="Sullivan T.D."/>
            <person name="Marty A.J."/>
            <person name="Carmen J.C."/>
            <person name="Chen Z."/>
            <person name="Ding L."/>
            <person name="Gujja S."/>
            <person name="Magrini V."/>
            <person name="Misas E."/>
            <person name="Mitreva M."/>
            <person name="Priest M."/>
            <person name="Saif S."/>
            <person name="Whiston E.A."/>
            <person name="Young S."/>
            <person name="Zeng Q."/>
            <person name="Goldman W.E."/>
            <person name="Mardis E.R."/>
            <person name="Taylor J.W."/>
            <person name="McEwen J.G."/>
            <person name="Clay O.K."/>
            <person name="Klein B.S."/>
            <person name="Cuomo C.A."/>
        </authorList>
    </citation>
    <scope>NUCLEOTIDE SEQUENCE [LARGE SCALE GENOMIC DNA]</scope>
    <source>
        <strain evidence="3">UAMH 139</strain>
    </source>
</reference>
<evidence type="ECO:0000313" key="3">
    <source>
        <dbReference type="Proteomes" id="UP000053573"/>
    </source>
</evidence>
<dbReference type="EMBL" id="LDEV01003261">
    <property type="protein sequence ID" value="KLJ06186.1"/>
    <property type="molecule type" value="Genomic_DNA"/>
</dbReference>
<proteinExistence type="predicted"/>
<keyword evidence="3" id="KW-1185">Reference proteome</keyword>
<evidence type="ECO:0000256" key="1">
    <source>
        <dbReference type="SAM" id="MobiDB-lite"/>
    </source>
</evidence>
<gene>
    <name evidence="2" type="ORF">EMPG_10390</name>
</gene>
<comment type="caution">
    <text evidence="2">The sequence shown here is derived from an EMBL/GenBank/DDBJ whole genome shotgun (WGS) entry which is preliminary data.</text>
</comment>
<evidence type="ECO:0000313" key="2">
    <source>
        <dbReference type="EMBL" id="KLJ06186.1"/>
    </source>
</evidence>
<protein>
    <submittedName>
        <fullName evidence="2">Uncharacterized protein</fullName>
    </submittedName>
</protein>
<name>A0A0H1BAA2_9EURO</name>
<feature type="region of interest" description="Disordered" evidence="1">
    <location>
        <begin position="1"/>
        <end position="20"/>
    </location>
</feature>
<sequence length="93" mass="10762">MNTAAADSNNISDSNNSESKTQLTIIDSSEFFQMMNFTEIINISLIFISYNSFINYRLIDSFNECLYISKDIIFQKNLHLMNSLTLFTQDLKI</sequence>
<organism evidence="2 3">
    <name type="scientific">Blastomyces silverae</name>
    <dbReference type="NCBI Taxonomy" id="2060906"/>
    <lineage>
        <taxon>Eukaryota</taxon>
        <taxon>Fungi</taxon>
        <taxon>Dikarya</taxon>
        <taxon>Ascomycota</taxon>
        <taxon>Pezizomycotina</taxon>
        <taxon>Eurotiomycetes</taxon>
        <taxon>Eurotiomycetidae</taxon>
        <taxon>Onygenales</taxon>
        <taxon>Ajellomycetaceae</taxon>
        <taxon>Blastomyces</taxon>
    </lineage>
</organism>
<accession>A0A0H1BAA2</accession>